<reference evidence="1" key="1">
    <citation type="submission" date="2023-10" db="EMBL/GenBank/DDBJ databases">
        <title>Clonality and diversity in the soft rot Dickeya solani phytopathogen.</title>
        <authorList>
            <person name="Pedron J."/>
            <person name="Van Gijsegem F."/>
            <person name="Portier P."/>
            <person name="Taghouti G."/>
        </authorList>
    </citation>
    <scope>NUCLEOTIDE SEQUENCE</scope>
    <source>
        <strain evidence="1">CFBP5647</strain>
    </source>
</reference>
<dbReference type="RefSeq" id="WP_039693449.1">
    <property type="nucleotide sequence ID" value="NZ_CP136339.1"/>
</dbReference>
<organism evidence="1 2">
    <name type="scientific">Dickeya solani</name>
    <dbReference type="NCBI Taxonomy" id="1089444"/>
    <lineage>
        <taxon>Bacteria</taxon>
        <taxon>Pseudomonadati</taxon>
        <taxon>Pseudomonadota</taxon>
        <taxon>Gammaproteobacteria</taxon>
        <taxon>Enterobacterales</taxon>
        <taxon>Pectobacteriaceae</taxon>
        <taxon>Dickeya</taxon>
    </lineage>
</organism>
<dbReference type="InterPro" id="IPR017645">
    <property type="entry name" value="Dnd_assoc_1"/>
</dbReference>
<evidence type="ECO:0000313" key="2">
    <source>
        <dbReference type="Proteomes" id="UP001304423"/>
    </source>
</evidence>
<evidence type="ECO:0000313" key="1">
    <source>
        <dbReference type="EMBL" id="WOA52056.1"/>
    </source>
</evidence>
<accession>A0AAX4EXC9</accession>
<protein>
    <submittedName>
        <fullName evidence="1">DNA phosphorothioation-dependent restriction protein DptG</fullName>
    </submittedName>
</protein>
<dbReference type="NCBIfam" id="TIGR03236">
    <property type="entry name" value="dnd_assoc_1"/>
    <property type="match status" value="1"/>
</dbReference>
<dbReference type="AlphaFoldDB" id="A0AAX4EXC9"/>
<dbReference type="EMBL" id="CP136339">
    <property type="protein sequence ID" value="WOA52056.1"/>
    <property type="molecule type" value="Genomic_DNA"/>
</dbReference>
<name>A0AAX4EXC9_9GAMM</name>
<gene>
    <name evidence="1" type="primary">dptG</name>
    <name evidence="1" type="ORF">RXA29_19585</name>
</gene>
<sequence length="441" mass="51618">MYPITLKKLKVRINTVDSYLPVRNSNNNIDWKIVTGLVLSYALKYKIDAYDFVQFRNDCRADLQDVLEDQEFWSVLEKMYFTNDDIFRVSPLFLLFHAQYSDEKINVGSTADKRLAILFSNLIGGFSLSYPIQDKLNFIEQKMMSKLGENIKPFLGRGPFTEEQPYLPYMVECFQSDLLFLAEHPKYLLQELTNTLRLYAFSWCAQLALNIDNWKEGVPKSKSLFFILDSEKASTERDMLKRYGYKLFSSQCEKLFPMLSALEVLQWEKGEKKRPLWQVYQDVLNYSDPSSQILNELNRYLGEFIDNRKLKSREKAINLESAFDQFFTVALEQFQDKKDRATVNRKYINELESEICTGFIQVRGRAGKVLVLNQDRLLLLTNLTVGKNDKLRLHELLRGFEKRGFYLDNQSAQTLVAFYERMGNIERMSDSGDAVYVRKTV</sequence>
<proteinExistence type="predicted"/>
<dbReference type="REBASE" id="768486">
    <property type="entry name" value="Dso5647DptGP"/>
</dbReference>
<dbReference type="Proteomes" id="UP001304423">
    <property type="component" value="Chromosome"/>
</dbReference>